<protein>
    <submittedName>
        <fullName evidence="1">Uncharacterized protein</fullName>
    </submittedName>
</protein>
<evidence type="ECO:0000313" key="1">
    <source>
        <dbReference type="EMBL" id="KLN33273.1"/>
    </source>
</evidence>
<accession>A0A0H2KJD9</accession>
<comment type="caution">
    <text evidence="1">The sequence shown here is derived from an EMBL/GenBank/DDBJ whole genome shotgun (WGS) entry which is preliminary data.</text>
</comment>
<reference evidence="1 2" key="1">
    <citation type="submission" date="2014-05" db="EMBL/GenBank/DDBJ databases">
        <title>Cellulosimicrobium funkei U11 genome.</title>
        <authorList>
            <person name="Hu C."/>
            <person name="Gong Y."/>
            <person name="Wan W."/>
            <person name="Jiang M."/>
        </authorList>
    </citation>
    <scope>NUCLEOTIDE SEQUENCE [LARGE SCALE GENOMIC DNA]</scope>
    <source>
        <strain evidence="1 2">U11</strain>
    </source>
</reference>
<dbReference type="EMBL" id="JNBQ01000040">
    <property type="protein sequence ID" value="KLN33273.1"/>
    <property type="molecule type" value="Genomic_DNA"/>
</dbReference>
<dbReference type="Proteomes" id="UP000035265">
    <property type="component" value="Unassembled WGS sequence"/>
</dbReference>
<sequence length="75" mass="7472">MSEARTDEAPATPALPAGLLAPDLGLGGLAAVLPGAAGALGVRFTTATGIGSEAARAALDLPRADARVRRPRRRA</sequence>
<name>A0A0H2KJD9_9MICO</name>
<organism evidence="1 2">
    <name type="scientific">Cellulosimicrobium funkei</name>
    <dbReference type="NCBI Taxonomy" id="264251"/>
    <lineage>
        <taxon>Bacteria</taxon>
        <taxon>Bacillati</taxon>
        <taxon>Actinomycetota</taxon>
        <taxon>Actinomycetes</taxon>
        <taxon>Micrococcales</taxon>
        <taxon>Promicromonosporaceae</taxon>
        <taxon>Cellulosimicrobium</taxon>
    </lineage>
</organism>
<dbReference type="AlphaFoldDB" id="A0A0H2KJD9"/>
<dbReference type="STRING" id="264251.FB00_18650"/>
<keyword evidence="2" id="KW-1185">Reference proteome</keyword>
<proteinExistence type="predicted"/>
<gene>
    <name evidence="1" type="ORF">FB00_18650</name>
</gene>
<feature type="non-terminal residue" evidence="1">
    <location>
        <position position="75"/>
    </location>
</feature>
<evidence type="ECO:0000313" key="2">
    <source>
        <dbReference type="Proteomes" id="UP000035265"/>
    </source>
</evidence>